<evidence type="ECO:0000256" key="7">
    <source>
        <dbReference type="ARBA" id="ARBA00022741"/>
    </source>
</evidence>
<comment type="catalytic activity">
    <reaction evidence="13">
        <text>L-tyrosyl-[protein] + ATP = O-phospho-L-tyrosyl-[protein] + ADP + H(+)</text>
        <dbReference type="Rhea" id="RHEA:10596"/>
        <dbReference type="Rhea" id="RHEA-COMP:10136"/>
        <dbReference type="Rhea" id="RHEA-COMP:20101"/>
        <dbReference type="ChEBI" id="CHEBI:15378"/>
        <dbReference type="ChEBI" id="CHEBI:30616"/>
        <dbReference type="ChEBI" id="CHEBI:46858"/>
        <dbReference type="ChEBI" id="CHEBI:61978"/>
        <dbReference type="ChEBI" id="CHEBI:456216"/>
    </reaction>
</comment>
<feature type="domain" description="Tyrosine-protein kinase G-rich" evidence="17">
    <location>
        <begin position="367"/>
        <end position="445"/>
    </location>
</feature>
<dbReference type="InterPro" id="IPR005702">
    <property type="entry name" value="Wzc-like_C"/>
</dbReference>
<evidence type="ECO:0000313" key="19">
    <source>
        <dbReference type="Proteomes" id="UP000193749"/>
    </source>
</evidence>
<name>A0A1X1EQB5_PANCY</name>
<feature type="transmembrane region" description="Helical" evidence="14">
    <location>
        <begin position="424"/>
        <end position="448"/>
    </location>
</feature>
<evidence type="ECO:0000256" key="3">
    <source>
        <dbReference type="ARBA" id="ARBA00022475"/>
    </source>
</evidence>
<comment type="caution">
    <text evidence="18">The sequence shown here is derived from an EMBL/GenBank/DDBJ whole genome shotgun (WGS) entry which is preliminary data.</text>
</comment>
<dbReference type="Proteomes" id="UP000193749">
    <property type="component" value="Unassembled WGS sequence"/>
</dbReference>
<evidence type="ECO:0000256" key="14">
    <source>
        <dbReference type="SAM" id="Phobius"/>
    </source>
</evidence>
<keyword evidence="4" id="KW-0997">Cell inner membrane</keyword>
<dbReference type="InterPro" id="IPR027417">
    <property type="entry name" value="P-loop_NTPase"/>
</dbReference>
<dbReference type="Pfam" id="PF23607">
    <property type="entry name" value="WZC_N"/>
    <property type="match status" value="1"/>
</dbReference>
<evidence type="ECO:0000256" key="12">
    <source>
        <dbReference type="ARBA" id="ARBA00023137"/>
    </source>
</evidence>
<dbReference type="RefSeq" id="WP_084872072.1">
    <property type="nucleotide sequence ID" value="NZ_JAGGMY010000006.1"/>
</dbReference>
<keyword evidence="19" id="KW-1185">Reference proteome</keyword>
<evidence type="ECO:0000259" key="17">
    <source>
        <dbReference type="Pfam" id="PF13807"/>
    </source>
</evidence>
<dbReference type="GO" id="GO:0004713">
    <property type="term" value="F:protein tyrosine kinase activity"/>
    <property type="evidence" value="ECO:0007669"/>
    <property type="project" value="UniProtKB-KW"/>
</dbReference>
<dbReference type="PANTHER" id="PTHR32309:SF32">
    <property type="entry name" value="TYROSINE-PROTEIN KINASE ETK-RELATED"/>
    <property type="match status" value="1"/>
</dbReference>
<evidence type="ECO:0000259" key="16">
    <source>
        <dbReference type="Pfam" id="PF13614"/>
    </source>
</evidence>
<keyword evidence="6 14" id="KW-0812">Transmembrane</keyword>
<dbReference type="OrthoDB" id="9775724at2"/>
<keyword evidence="11 14" id="KW-0472">Membrane</keyword>
<evidence type="ECO:0000256" key="5">
    <source>
        <dbReference type="ARBA" id="ARBA00022679"/>
    </source>
</evidence>
<keyword evidence="7" id="KW-0547">Nucleotide-binding</keyword>
<dbReference type="GO" id="GO:0005886">
    <property type="term" value="C:plasma membrane"/>
    <property type="evidence" value="ECO:0007669"/>
    <property type="project" value="UniProtKB-SubCell"/>
</dbReference>
<evidence type="ECO:0000259" key="15">
    <source>
        <dbReference type="Pfam" id="PF02706"/>
    </source>
</evidence>
<sequence length="726" mass="80492">MTTAIKHKIVTAESDEIDLARAYGELLDHRKLIIGAAIISTMLAVTYALFATPIYQANAMVRIQKNQGNAILESINQILPDTQSVAKPEMALLQSRMILGKTVEDLNLQAVISQNYFPFFGRGWARMTGEVPGKLSINRLYMPRTGGDAPHITLTVLDKNRFHVAGDNIQFDGEVGQLATRDGFAMNVDSMNAQPGTQFTIKYVSRLAAIANLQDAFSVEDQGKDTGILLLRLSSDDKARAGTILNNISQNYLDQNVIRQSTQDAQSLDFIDQQLPQVRSDLDTAEDKLNHYRSQKDSVDLSLEAKSLLDQMVNVDSQLNELTFLEADISKLYTKGHPTYKTLLEKRQTLLQERDNLNNRASEMPATQQEVERLSRDVNSGRAIYMQLINRQQELDVSKNSVIGNVRIIDRAVTQPKPVQPQKLMVVVTGLLLGLLFALLVIVLKILLRRRIESPEQLEEQGISVYASIPMSEWLSKLNNGGKAKRFKGKNAVAESKFLAIENPADIAIEAMRSLRTSLYFAMLQARNNVLMISGPTQNAGKTFVASNLAAVMAQSGKRVLFVDADMRKGYAHKLFNHTGKQGLSDIITGNVNPAELDKKISCAGFDFIPRGSIPPNPAELLSHKRFEGFLAWASNNYDLVLVDTAPILAVTDAAIIGRHVGTSMLVARFEVNTLKEVEVSIKRFESAGVEIKGCILNGVVNKVSSYYVYGYSPYNYTYAEDKNGR</sequence>
<gene>
    <name evidence="18" type="ORF">HA50_02140</name>
</gene>
<dbReference type="InterPro" id="IPR050445">
    <property type="entry name" value="Bact_polysacc_biosynth/exp"/>
</dbReference>
<keyword evidence="8 18" id="KW-0418">Kinase</keyword>
<keyword evidence="12" id="KW-0829">Tyrosine-protein kinase</keyword>
<dbReference type="GO" id="GO:0042802">
    <property type="term" value="F:identical protein binding"/>
    <property type="evidence" value="ECO:0007669"/>
    <property type="project" value="UniProtKB-ARBA"/>
</dbReference>
<proteinExistence type="inferred from homology"/>
<keyword evidence="3" id="KW-1003">Cell membrane</keyword>
<dbReference type="STRING" id="55209.HA50_02140"/>
<evidence type="ECO:0000256" key="13">
    <source>
        <dbReference type="ARBA" id="ARBA00053015"/>
    </source>
</evidence>
<evidence type="ECO:0000256" key="9">
    <source>
        <dbReference type="ARBA" id="ARBA00022840"/>
    </source>
</evidence>
<organism evidence="18 19">
    <name type="scientific">Pantoea cypripedii</name>
    <name type="common">Pectobacterium cypripedii</name>
    <name type="synonym">Erwinia cypripedii</name>
    <dbReference type="NCBI Taxonomy" id="55209"/>
    <lineage>
        <taxon>Bacteria</taxon>
        <taxon>Pseudomonadati</taxon>
        <taxon>Pseudomonadota</taxon>
        <taxon>Gammaproteobacteria</taxon>
        <taxon>Enterobacterales</taxon>
        <taxon>Erwiniaceae</taxon>
        <taxon>Pantoea</taxon>
    </lineage>
</organism>
<dbReference type="Pfam" id="PF13614">
    <property type="entry name" value="AAA_31"/>
    <property type="match status" value="1"/>
</dbReference>
<evidence type="ECO:0000256" key="6">
    <source>
        <dbReference type="ARBA" id="ARBA00022692"/>
    </source>
</evidence>
<evidence type="ECO:0000256" key="2">
    <source>
        <dbReference type="ARBA" id="ARBA00008883"/>
    </source>
</evidence>
<dbReference type="Pfam" id="PF02706">
    <property type="entry name" value="Wzz"/>
    <property type="match status" value="1"/>
</dbReference>
<keyword evidence="9" id="KW-0067">ATP-binding</keyword>
<reference evidence="18 19" key="1">
    <citation type="journal article" date="2017" name="Antonie Van Leeuwenhoek">
        <title>Phylogenomic resolution of the bacterial genus Pantoea and its relationship with Erwinia and Tatumella.</title>
        <authorList>
            <person name="Palmer M."/>
            <person name="Steenkamp E.T."/>
            <person name="Coetzee M.P."/>
            <person name="Chan W.Y."/>
            <person name="van Zyl E."/>
            <person name="De Maayer P."/>
            <person name="Coutinho T.A."/>
            <person name="Blom J."/>
            <person name="Smits T.H."/>
            <person name="Duffy B."/>
            <person name="Venter S.N."/>
        </authorList>
    </citation>
    <scope>NUCLEOTIDE SEQUENCE [LARGE SCALE GENOMIC DNA]</scope>
    <source>
        <strain evidence="18 19">LMG 2657</strain>
    </source>
</reference>
<protein>
    <submittedName>
        <fullName evidence="18">Tyrosine-protein kinase</fullName>
    </submittedName>
</protein>
<dbReference type="GO" id="GO:0005524">
    <property type="term" value="F:ATP binding"/>
    <property type="evidence" value="ECO:0007669"/>
    <property type="project" value="UniProtKB-KW"/>
</dbReference>
<evidence type="ECO:0000256" key="8">
    <source>
        <dbReference type="ARBA" id="ARBA00022777"/>
    </source>
</evidence>
<accession>A0A1X1EQB5</accession>
<dbReference type="InterPro" id="IPR025669">
    <property type="entry name" value="AAA_dom"/>
</dbReference>
<feature type="domain" description="Polysaccharide chain length determinant N-terminal" evidence="15">
    <location>
        <begin position="15"/>
        <end position="106"/>
    </location>
</feature>
<keyword evidence="5" id="KW-0808">Transferase</keyword>
<evidence type="ECO:0000256" key="11">
    <source>
        <dbReference type="ARBA" id="ARBA00023136"/>
    </source>
</evidence>
<dbReference type="PANTHER" id="PTHR32309">
    <property type="entry name" value="TYROSINE-PROTEIN KINASE"/>
    <property type="match status" value="1"/>
</dbReference>
<evidence type="ECO:0000256" key="1">
    <source>
        <dbReference type="ARBA" id="ARBA00004429"/>
    </source>
</evidence>
<dbReference type="SUPFAM" id="SSF52540">
    <property type="entry name" value="P-loop containing nucleoside triphosphate hydrolases"/>
    <property type="match status" value="1"/>
</dbReference>
<feature type="transmembrane region" description="Helical" evidence="14">
    <location>
        <begin position="32"/>
        <end position="55"/>
    </location>
</feature>
<dbReference type="Gene3D" id="3.40.50.300">
    <property type="entry name" value="P-loop containing nucleotide triphosphate hydrolases"/>
    <property type="match status" value="1"/>
</dbReference>
<comment type="similarity">
    <text evidence="2">Belongs to the etk/wzc family.</text>
</comment>
<dbReference type="InterPro" id="IPR032807">
    <property type="entry name" value="GNVR"/>
</dbReference>
<dbReference type="AlphaFoldDB" id="A0A1X1EQB5"/>
<dbReference type="FunFam" id="3.40.50.300:FF:000527">
    <property type="entry name" value="Tyrosine-protein kinase etk"/>
    <property type="match status" value="1"/>
</dbReference>
<keyword evidence="10 14" id="KW-1133">Transmembrane helix</keyword>
<evidence type="ECO:0000313" key="18">
    <source>
        <dbReference type="EMBL" id="ORM92216.1"/>
    </source>
</evidence>
<evidence type="ECO:0000256" key="4">
    <source>
        <dbReference type="ARBA" id="ARBA00022519"/>
    </source>
</evidence>
<feature type="domain" description="AAA" evidence="16">
    <location>
        <begin position="540"/>
        <end position="652"/>
    </location>
</feature>
<dbReference type="Pfam" id="PF13807">
    <property type="entry name" value="GNVR"/>
    <property type="match status" value="1"/>
</dbReference>
<comment type="subcellular location">
    <subcellularLocation>
        <location evidence="1">Cell inner membrane</location>
        <topology evidence="1">Multi-pass membrane protein</topology>
    </subcellularLocation>
</comment>
<dbReference type="NCBIfam" id="TIGR01007">
    <property type="entry name" value="eps_fam"/>
    <property type="match status" value="1"/>
</dbReference>
<evidence type="ECO:0000256" key="10">
    <source>
        <dbReference type="ARBA" id="ARBA00022989"/>
    </source>
</evidence>
<dbReference type="InterPro" id="IPR003856">
    <property type="entry name" value="LPS_length_determ_N"/>
</dbReference>
<dbReference type="CDD" id="cd05387">
    <property type="entry name" value="BY-kinase"/>
    <property type="match status" value="1"/>
</dbReference>
<dbReference type="EMBL" id="MLJI01000001">
    <property type="protein sequence ID" value="ORM92216.1"/>
    <property type="molecule type" value="Genomic_DNA"/>
</dbReference>